<dbReference type="AlphaFoldDB" id="A0A4Y7XDG6"/>
<proteinExistence type="predicted"/>
<reference evidence="4 5" key="1">
    <citation type="submission" date="2019-03" db="EMBL/GenBank/DDBJ databases">
        <title>Alkanindiges illinoisensis: a potential pathogenic isolated from ascites of a gastric cancer patient with abdominal metastasis.</title>
        <authorList>
            <person name="Hu X."/>
            <person name="Yang B."/>
            <person name="Yan X."/>
            <person name="Lin L."/>
            <person name="Zhao H."/>
            <person name="Zhou F."/>
            <person name="Su B."/>
            <person name="Chen J."/>
            <person name="Rui Y."/>
            <person name="Wang Q."/>
            <person name="Zheng L."/>
        </authorList>
    </citation>
    <scope>NUCLEOTIDE SEQUENCE [LARGE SCALE GENOMIC DNA]</scope>
    <source>
        <strain evidence="4 5">NFYY 23406</strain>
    </source>
</reference>
<accession>A0A4Y7XDG6</accession>
<feature type="domain" description="FilE C-terminal" evidence="3">
    <location>
        <begin position="237"/>
        <end position="401"/>
    </location>
</feature>
<evidence type="ECO:0000313" key="5">
    <source>
        <dbReference type="Proteomes" id="UP000297834"/>
    </source>
</evidence>
<protein>
    <submittedName>
        <fullName evidence="4">Putative pilus assembly protein FilE</fullName>
    </submittedName>
</protein>
<dbReference type="NCBIfam" id="NF033645">
    <property type="entry name" value="pilus_FilE"/>
    <property type="match status" value="1"/>
</dbReference>
<feature type="chain" id="PRO_5021425399" evidence="2">
    <location>
        <begin position="25"/>
        <end position="401"/>
    </location>
</feature>
<gene>
    <name evidence="4" type="primary">filE</name>
    <name evidence="4" type="ORF">E2B99_06455</name>
</gene>
<dbReference type="EMBL" id="SNTY01000020">
    <property type="protein sequence ID" value="TEU27854.1"/>
    <property type="molecule type" value="Genomic_DNA"/>
</dbReference>
<dbReference type="InterPro" id="IPR055226">
    <property type="entry name" value="FilE_C"/>
</dbReference>
<evidence type="ECO:0000256" key="2">
    <source>
        <dbReference type="SAM" id="SignalP"/>
    </source>
</evidence>
<evidence type="ECO:0000313" key="4">
    <source>
        <dbReference type="EMBL" id="TEU27854.1"/>
    </source>
</evidence>
<dbReference type="RefSeq" id="WP_134244127.1">
    <property type="nucleotide sequence ID" value="NZ_SNTY01000020.1"/>
</dbReference>
<feature type="compositionally biased region" description="Polar residues" evidence="1">
    <location>
        <begin position="133"/>
        <end position="145"/>
    </location>
</feature>
<name>A0A4Y7XDG6_9GAMM</name>
<evidence type="ECO:0000259" key="3">
    <source>
        <dbReference type="Pfam" id="PF22881"/>
    </source>
</evidence>
<dbReference type="STRING" id="1120977.GCA_000619845_02716"/>
<feature type="signal peptide" evidence="2">
    <location>
        <begin position="1"/>
        <end position="24"/>
    </location>
</feature>
<dbReference type="OrthoDB" id="6711556at2"/>
<feature type="region of interest" description="Disordered" evidence="1">
    <location>
        <begin position="133"/>
        <end position="157"/>
    </location>
</feature>
<evidence type="ECO:0000256" key="1">
    <source>
        <dbReference type="SAM" id="MobiDB-lite"/>
    </source>
</evidence>
<keyword evidence="2" id="KW-0732">Signal</keyword>
<comment type="caution">
    <text evidence="4">The sequence shown here is derived from an EMBL/GenBank/DDBJ whole genome shotgun (WGS) entry which is preliminary data.</text>
</comment>
<sequence length="401" mass="44752">MARVIWKPVVAGTLALCCLSGVNAATERSGFYTIVGPDGQMIVIDRNASSKNEKNAEVTTDANIKNKSSSTSKWSLFNRRKTVKVAELVTPITSNPRVAVGSVQQNNALPVQPSLVNEQVQVQVKSLDTKQASQVKPQAQVSSGLSEEIKPQKINEPQSPVVPETLITSPENTSKVPNTHPVTVIDGEQYIDSEYLEQREFNLEGKKRFYNLPDGIGGHEVLEREKGVDMTVFRKQKIDKPQVVDLSKNYQRIPQAQIIALTGTTCFSEKQLKDAKLFRQDEYLDFWPRPGFEPKFDFVVAKLAQPINDIQVTSYANNTSNPKFYWPLPIFLDEKGCVMEGVNAFYQNTLAATPTMHQALQGYLHIPQNTQYILFTPLEAAADLSQTQLTDKGQVRLTPIR</sequence>
<keyword evidence="5" id="KW-1185">Reference proteome</keyword>
<dbReference type="Proteomes" id="UP000297834">
    <property type="component" value="Unassembled WGS sequence"/>
</dbReference>
<dbReference type="Pfam" id="PF22881">
    <property type="entry name" value="FilE_C"/>
    <property type="match status" value="1"/>
</dbReference>
<dbReference type="InterPro" id="IPR049782">
    <property type="entry name" value="FilE-like"/>
</dbReference>
<organism evidence="4 5">
    <name type="scientific">Alkanindiges illinoisensis</name>
    <dbReference type="NCBI Taxonomy" id="197183"/>
    <lineage>
        <taxon>Bacteria</taxon>
        <taxon>Pseudomonadati</taxon>
        <taxon>Pseudomonadota</taxon>
        <taxon>Gammaproteobacteria</taxon>
        <taxon>Moraxellales</taxon>
        <taxon>Moraxellaceae</taxon>
        <taxon>Alkanindiges</taxon>
    </lineage>
</organism>